<evidence type="ECO:0000313" key="2">
    <source>
        <dbReference type="Proteomes" id="UP000037822"/>
    </source>
</evidence>
<keyword evidence="2" id="KW-1185">Reference proteome</keyword>
<sequence length="105" mass="11744">MSRKPAEIDVALEPLTDAEGEVRELTDADFALMRPAYEVLPSELVALMREHRRSRGERGPQKAPTKKLVSLRLDQDVLERAKAGGPGWQTRINDILREALLKQAG</sequence>
<evidence type="ECO:0008006" key="3">
    <source>
        <dbReference type="Google" id="ProtNLM"/>
    </source>
</evidence>
<proteinExistence type="predicted"/>
<reference evidence="1 2" key="1">
    <citation type="submission" date="2015-07" db="EMBL/GenBank/DDBJ databases">
        <title>Whole genome sequencing of Bosea vaviloviae isolated from cave pool.</title>
        <authorList>
            <person name="Tan N.E.H."/>
            <person name="Lee Y.P."/>
            <person name="Gan H.M."/>
            <person name="Barton H."/>
            <person name="Savka M.A."/>
        </authorList>
    </citation>
    <scope>NUCLEOTIDE SEQUENCE [LARGE SCALE GENOMIC DNA]</scope>
    <source>
        <strain evidence="1 2">SD260</strain>
    </source>
</reference>
<organism evidence="1 2">
    <name type="scientific">Bosea vaviloviae</name>
    <dbReference type="NCBI Taxonomy" id="1526658"/>
    <lineage>
        <taxon>Bacteria</taxon>
        <taxon>Pseudomonadati</taxon>
        <taxon>Pseudomonadota</taxon>
        <taxon>Alphaproteobacteria</taxon>
        <taxon>Hyphomicrobiales</taxon>
        <taxon>Boseaceae</taxon>
        <taxon>Bosea</taxon>
    </lineage>
</organism>
<dbReference type="AlphaFoldDB" id="A0A0N0MBG1"/>
<dbReference type="EMBL" id="LGSZ01000035">
    <property type="protein sequence ID" value="KPH80880.1"/>
    <property type="molecule type" value="Genomic_DNA"/>
</dbReference>
<evidence type="ECO:0000313" key="1">
    <source>
        <dbReference type="EMBL" id="KPH80880.1"/>
    </source>
</evidence>
<dbReference type="Proteomes" id="UP000037822">
    <property type="component" value="Unassembled WGS sequence"/>
</dbReference>
<gene>
    <name evidence="1" type="ORF">AE618_10895</name>
</gene>
<dbReference type="Pfam" id="PF14384">
    <property type="entry name" value="BrnA_antitoxin"/>
    <property type="match status" value="1"/>
</dbReference>
<dbReference type="InterPro" id="IPR025528">
    <property type="entry name" value="BrnA_antitoxin"/>
</dbReference>
<protein>
    <recommendedName>
        <fullName evidence="3">Toxin-antitoxin system, antitoxin component</fullName>
    </recommendedName>
</protein>
<comment type="caution">
    <text evidence="1">The sequence shown here is derived from an EMBL/GenBank/DDBJ whole genome shotgun (WGS) entry which is preliminary data.</text>
</comment>
<name>A0A0N0MBG1_9HYPH</name>
<dbReference type="PATRIC" id="fig|1526658.3.peg.2806"/>
<dbReference type="OrthoDB" id="361944at2"/>
<accession>A0A0N0MBG1</accession>
<dbReference type="RefSeq" id="WP_054209091.1">
    <property type="nucleotide sequence ID" value="NZ_LGSZ01000035.1"/>
</dbReference>